<gene>
    <name evidence="2" type="ORF">KSP40_PGU002995</name>
</gene>
<dbReference type="Proteomes" id="UP001412067">
    <property type="component" value="Unassembled WGS sequence"/>
</dbReference>
<protein>
    <submittedName>
        <fullName evidence="2">Uncharacterized protein</fullName>
    </submittedName>
</protein>
<feature type="compositionally biased region" description="Basic and acidic residues" evidence="1">
    <location>
        <begin position="20"/>
        <end position="41"/>
    </location>
</feature>
<name>A0ABR2N011_9ASPA</name>
<proteinExistence type="predicted"/>
<keyword evidence="3" id="KW-1185">Reference proteome</keyword>
<dbReference type="EMBL" id="JBBWWR010000003">
    <property type="protein sequence ID" value="KAK8969536.1"/>
    <property type="molecule type" value="Genomic_DNA"/>
</dbReference>
<evidence type="ECO:0000256" key="1">
    <source>
        <dbReference type="SAM" id="MobiDB-lite"/>
    </source>
</evidence>
<sequence length="260" mass="28878">MKIEELLKSIDRLTKLVRIKDQETRDESGSQEKVDPDKSSADRATTTALKRQLKGKVVEKVSEADPTSCMPKRNPRKPIEKPAAVLASRGLGRPLQKQVDIPALADKLYELIAPRLSLLLETSLAPLLKSVADLSARLSSIFPPQSIPSFGCLDPALFESRQGEMPHEDVRLPTAISSVPAAAAVSSPQAPVSTPPQTSRISSLYPLLHLLEGRLILMQGEMKQMQEISFMDVQALQERVHYLEKDNRNYREICVPWPRA</sequence>
<evidence type="ECO:0000313" key="2">
    <source>
        <dbReference type="EMBL" id="KAK8969536.1"/>
    </source>
</evidence>
<accession>A0ABR2N011</accession>
<organism evidence="2 3">
    <name type="scientific">Platanthera guangdongensis</name>
    <dbReference type="NCBI Taxonomy" id="2320717"/>
    <lineage>
        <taxon>Eukaryota</taxon>
        <taxon>Viridiplantae</taxon>
        <taxon>Streptophyta</taxon>
        <taxon>Embryophyta</taxon>
        <taxon>Tracheophyta</taxon>
        <taxon>Spermatophyta</taxon>
        <taxon>Magnoliopsida</taxon>
        <taxon>Liliopsida</taxon>
        <taxon>Asparagales</taxon>
        <taxon>Orchidaceae</taxon>
        <taxon>Orchidoideae</taxon>
        <taxon>Orchideae</taxon>
        <taxon>Orchidinae</taxon>
        <taxon>Platanthera</taxon>
    </lineage>
</organism>
<feature type="region of interest" description="Disordered" evidence="1">
    <location>
        <begin position="20"/>
        <end position="79"/>
    </location>
</feature>
<reference evidence="2 3" key="1">
    <citation type="journal article" date="2022" name="Nat. Plants">
        <title>Genomes of leafy and leafless Platanthera orchids illuminate the evolution of mycoheterotrophy.</title>
        <authorList>
            <person name="Li M.H."/>
            <person name="Liu K.W."/>
            <person name="Li Z."/>
            <person name="Lu H.C."/>
            <person name="Ye Q.L."/>
            <person name="Zhang D."/>
            <person name="Wang J.Y."/>
            <person name="Li Y.F."/>
            <person name="Zhong Z.M."/>
            <person name="Liu X."/>
            <person name="Yu X."/>
            <person name="Liu D.K."/>
            <person name="Tu X.D."/>
            <person name="Liu B."/>
            <person name="Hao Y."/>
            <person name="Liao X.Y."/>
            <person name="Jiang Y.T."/>
            <person name="Sun W.H."/>
            <person name="Chen J."/>
            <person name="Chen Y.Q."/>
            <person name="Ai Y."/>
            <person name="Zhai J.W."/>
            <person name="Wu S.S."/>
            <person name="Zhou Z."/>
            <person name="Hsiao Y.Y."/>
            <person name="Wu W.L."/>
            <person name="Chen Y.Y."/>
            <person name="Lin Y.F."/>
            <person name="Hsu J.L."/>
            <person name="Li C.Y."/>
            <person name="Wang Z.W."/>
            <person name="Zhao X."/>
            <person name="Zhong W.Y."/>
            <person name="Ma X.K."/>
            <person name="Ma L."/>
            <person name="Huang J."/>
            <person name="Chen G.Z."/>
            <person name="Huang M.Z."/>
            <person name="Huang L."/>
            <person name="Peng D.H."/>
            <person name="Luo Y.B."/>
            <person name="Zou S.Q."/>
            <person name="Chen S.P."/>
            <person name="Lan S."/>
            <person name="Tsai W.C."/>
            <person name="Van de Peer Y."/>
            <person name="Liu Z.J."/>
        </authorList>
    </citation>
    <scope>NUCLEOTIDE SEQUENCE [LARGE SCALE GENOMIC DNA]</scope>
    <source>
        <strain evidence="2">Lor288</strain>
    </source>
</reference>
<evidence type="ECO:0000313" key="3">
    <source>
        <dbReference type="Proteomes" id="UP001412067"/>
    </source>
</evidence>
<comment type="caution">
    <text evidence="2">The sequence shown here is derived from an EMBL/GenBank/DDBJ whole genome shotgun (WGS) entry which is preliminary data.</text>
</comment>